<evidence type="ECO:0000313" key="17">
    <source>
        <dbReference type="Proteomes" id="UP000784435"/>
    </source>
</evidence>
<comment type="catalytic activity">
    <reaction evidence="13">
        <text>N-succinyl-(2S,6S)-2,6-diaminopimelate + H2O = (2S,6S)-2,6-diaminopimelate + succinate</text>
        <dbReference type="Rhea" id="RHEA:22608"/>
        <dbReference type="ChEBI" id="CHEBI:15377"/>
        <dbReference type="ChEBI" id="CHEBI:30031"/>
        <dbReference type="ChEBI" id="CHEBI:57609"/>
        <dbReference type="ChEBI" id="CHEBI:58087"/>
        <dbReference type="EC" id="3.5.1.18"/>
    </reaction>
</comment>
<dbReference type="InterPro" id="IPR050072">
    <property type="entry name" value="Peptidase_M20A"/>
</dbReference>
<evidence type="ECO:0000256" key="8">
    <source>
        <dbReference type="ARBA" id="ARBA00022801"/>
    </source>
</evidence>
<reference evidence="16" key="2">
    <citation type="submission" date="2021-09" db="EMBL/GenBank/DDBJ databases">
        <authorList>
            <person name="Gilroy R."/>
        </authorList>
    </citation>
    <scope>NUCLEOTIDE SEQUENCE</scope>
    <source>
        <strain evidence="16">ChiGjej5B5-7349</strain>
    </source>
</reference>
<dbReference type="Pfam" id="PF01546">
    <property type="entry name" value="Peptidase_M20"/>
    <property type="match status" value="1"/>
</dbReference>
<dbReference type="InterPro" id="IPR002933">
    <property type="entry name" value="Peptidase_M20"/>
</dbReference>
<dbReference type="GO" id="GO:0009089">
    <property type="term" value="P:lysine biosynthetic process via diaminopimelate"/>
    <property type="evidence" value="ECO:0007669"/>
    <property type="project" value="UniProtKB-UniRule"/>
</dbReference>
<comment type="pathway">
    <text evidence="3">Amino-acid biosynthesis; L-lysine biosynthesis via DAP pathway; LL-2,6-diaminopimelate from (S)-tetrahydrodipicolinate (succinylase route): step 3/3.</text>
</comment>
<dbReference type="FunFam" id="3.30.70.360:FF:000011">
    <property type="entry name" value="Succinyl-diaminopimelate desuccinylase"/>
    <property type="match status" value="1"/>
</dbReference>
<dbReference type="GO" id="GO:0009014">
    <property type="term" value="F:succinyl-diaminopimelate desuccinylase activity"/>
    <property type="evidence" value="ECO:0007669"/>
    <property type="project" value="UniProtKB-UniRule"/>
</dbReference>
<keyword evidence="7" id="KW-0479">Metal-binding</keyword>
<organism evidence="16 17">
    <name type="scientific">Brevibacterium senegalense</name>
    <dbReference type="NCBI Taxonomy" id="1033736"/>
    <lineage>
        <taxon>Bacteria</taxon>
        <taxon>Bacillati</taxon>
        <taxon>Actinomycetota</taxon>
        <taxon>Actinomycetes</taxon>
        <taxon>Micrococcales</taxon>
        <taxon>Brevibacteriaceae</taxon>
        <taxon>Brevibacterium</taxon>
    </lineage>
</organism>
<keyword evidence="11" id="KW-0457">Lysine biosynthesis</keyword>
<evidence type="ECO:0000256" key="7">
    <source>
        <dbReference type="ARBA" id="ARBA00022723"/>
    </source>
</evidence>
<dbReference type="GO" id="GO:0046872">
    <property type="term" value="F:metal ion binding"/>
    <property type="evidence" value="ECO:0007669"/>
    <property type="project" value="UniProtKB-KW"/>
</dbReference>
<evidence type="ECO:0000256" key="10">
    <source>
        <dbReference type="ARBA" id="ARBA00022915"/>
    </source>
</evidence>
<dbReference type="SUPFAM" id="SSF55031">
    <property type="entry name" value="Bacterial exopeptidase dimerisation domain"/>
    <property type="match status" value="1"/>
</dbReference>
<evidence type="ECO:0000259" key="15">
    <source>
        <dbReference type="Pfam" id="PF07687"/>
    </source>
</evidence>
<dbReference type="Gene3D" id="3.30.70.360">
    <property type="match status" value="1"/>
</dbReference>
<dbReference type="Pfam" id="PF07687">
    <property type="entry name" value="M20_dimer"/>
    <property type="match status" value="1"/>
</dbReference>
<dbReference type="AlphaFoldDB" id="A0A921SM57"/>
<evidence type="ECO:0000313" key="16">
    <source>
        <dbReference type="EMBL" id="HJG78895.1"/>
    </source>
</evidence>
<comment type="caution">
    <text evidence="16">The sequence shown here is derived from an EMBL/GenBank/DDBJ whole genome shotgun (WGS) entry which is preliminary data.</text>
</comment>
<reference evidence="16" key="1">
    <citation type="journal article" date="2021" name="PeerJ">
        <title>Extensive microbial diversity within the chicken gut microbiome revealed by metagenomics and culture.</title>
        <authorList>
            <person name="Gilroy R."/>
            <person name="Ravi A."/>
            <person name="Getino M."/>
            <person name="Pursley I."/>
            <person name="Horton D.L."/>
            <person name="Alikhan N.F."/>
            <person name="Baker D."/>
            <person name="Gharbi K."/>
            <person name="Hall N."/>
            <person name="Watson M."/>
            <person name="Adriaenssens E.M."/>
            <person name="Foster-Nyarko E."/>
            <person name="Jarju S."/>
            <person name="Secka A."/>
            <person name="Antonio M."/>
            <person name="Oren A."/>
            <person name="Chaudhuri R.R."/>
            <person name="La Ragione R."/>
            <person name="Hildebrand F."/>
            <person name="Pallen M.J."/>
        </authorList>
    </citation>
    <scope>NUCLEOTIDE SEQUENCE</scope>
    <source>
        <strain evidence="16">ChiGjej5B5-7349</strain>
    </source>
</reference>
<gene>
    <name evidence="16" type="primary">dapE</name>
    <name evidence="16" type="ORF">K8V08_00605</name>
</gene>
<evidence type="ECO:0000256" key="6">
    <source>
        <dbReference type="ARBA" id="ARBA00022605"/>
    </source>
</evidence>
<evidence type="ECO:0000256" key="1">
    <source>
        <dbReference type="ARBA" id="ARBA00001941"/>
    </source>
</evidence>
<dbReference type="InterPro" id="IPR011650">
    <property type="entry name" value="Peptidase_M20_dimer"/>
</dbReference>
<dbReference type="EC" id="3.5.1.18" evidence="5 14"/>
<dbReference type="EMBL" id="DYUK01000016">
    <property type="protein sequence ID" value="HJG78895.1"/>
    <property type="molecule type" value="Genomic_DNA"/>
</dbReference>
<dbReference type="InterPro" id="IPR036264">
    <property type="entry name" value="Bact_exopeptidase_dim_dom"/>
</dbReference>
<dbReference type="PANTHER" id="PTHR43808">
    <property type="entry name" value="ACETYLORNITHINE DEACETYLASE"/>
    <property type="match status" value="1"/>
</dbReference>
<keyword evidence="9" id="KW-0862">Zinc</keyword>
<dbReference type="SUPFAM" id="SSF53187">
    <property type="entry name" value="Zn-dependent exopeptidases"/>
    <property type="match status" value="1"/>
</dbReference>
<dbReference type="GO" id="GO:0019877">
    <property type="term" value="P:diaminopimelate biosynthetic process"/>
    <property type="evidence" value="ECO:0007669"/>
    <property type="project" value="UniProtKB-KW"/>
</dbReference>
<dbReference type="PANTHER" id="PTHR43808:SF31">
    <property type="entry name" value="N-ACETYL-L-CITRULLINE DEACETYLASE"/>
    <property type="match status" value="1"/>
</dbReference>
<comment type="subunit">
    <text evidence="4">Homodimer.</text>
</comment>
<evidence type="ECO:0000256" key="12">
    <source>
        <dbReference type="ARBA" id="ARBA00023285"/>
    </source>
</evidence>
<evidence type="ECO:0000256" key="5">
    <source>
        <dbReference type="ARBA" id="ARBA00011921"/>
    </source>
</evidence>
<keyword evidence="12" id="KW-0170">Cobalt</keyword>
<dbReference type="PROSITE" id="PS00758">
    <property type="entry name" value="ARGE_DAPE_CPG2_1"/>
    <property type="match status" value="1"/>
</dbReference>
<evidence type="ECO:0000256" key="13">
    <source>
        <dbReference type="ARBA" id="ARBA00051301"/>
    </source>
</evidence>
<keyword evidence="10" id="KW-0220">Diaminopimelate biosynthesis</keyword>
<keyword evidence="8 16" id="KW-0378">Hydrolase</keyword>
<comment type="cofactor">
    <cofactor evidence="2">
        <name>Zn(2+)</name>
        <dbReference type="ChEBI" id="CHEBI:29105"/>
    </cofactor>
</comment>
<evidence type="ECO:0000256" key="2">
    <source>
        <dbReference type="ARBA" id="ARBA00001947"/>
    </source>
</evidence>
<sequence length="381" mass="39783">MTSTPSSADQDAAGLLAACDDPVELTARLCDLPSVSGDERRIADAVEAVLRSISAGDGPALTIVRDGDALIARTELGRDERVLVAGHLDTVPIEDNVPSRRRMVDGREVVWGRGACDMKAGVAMQLAVAHALREPARDVTWVFYDHEEVDASLNGLGRLARNHPELLAADLAILGEPSNAGIEGGCNGTIRVEVTTTGVRAHSARAFMGVNAIHAAAPILSTLAEYQPQTVTVDGLDYRESLSAVGISGGVAGNVVPDECTVLVNYRFAPSTTGRQAEEHLRGLFPGHELRVVDLSEGARPGLDRPIAAQFAAAVGGTVAPKLGWTDVARFSALGIPALNFGPGDPLYAHRADEHVPTAEVVAATRALLAFLQPAAAGTPA</sequence>
<proteinExistence type="predicted"/>
<dbReference type="Proteomes" id="UP000784435">
    <property type="component" value="Unassembled WGS sequence"/>
</dbReference>
<dbReference type="Gene3D" id="3.40.630.10">
    <property type="entry name" value="Zn peptidases"/>
    <property type="match status" value="1"/>
</dbReference>
<evidence type="ECO:0000256" key="4">
    <source>
        <dbReference type="ARBA" id="ARBA00011738"/>
    </source>
</evidence>
<evidence type="ECO:0000256" key="14">
    <source>
        <dbReference type="NCBIfam" id="TIGR01900"/>
    </source>
</evidence>
<keyword evidence="6" id="KW-0028">Amino-acid biosynthesis</keyword>
<feature type="domain" description="Peptidase M20 dimerisation" evidence="15">
    <location>
        <begin position="188"/>
        <end position="283"/>
    </location>
</feature>
<evidence type="ECO:0000256" key="11">
    <source>
        <dbReference type="ARBA" id="ARBA00023154"/>
    </source>
</evidence>
<name>A0A921SM57_9MICO</name>
<evidence type="ECO:0000256" key="3">
    <source>
        <dbReference type="ARBA" id="ARBA00005130"/>
    </source>
</evidence>
<dbReference type="GO" id="GO:0006526">
    <property type="term" value="P:L-arginine biosynthetic process"/>
    <property type="evidence" value="ECO:0007669"/>
    <property type="project" value="TreeGrafter"/>
</dbReference>
<accession>A0A921SM57</accession>
<protein>
    <recommendedName>
        <fullName evidence="5 14">Succinyl-diaminopimelate desuccinylase</fullName>
        <ecNumber evidence="5 14">3.5.1.18</ecNumber>
    </recommendedName>
</protein>
<dbReference type="InterPro" id="IPR001261">
    <property type="entry name" value="ArgE/DapE_CS"/>
</dbReference>
<evidence type="ECO:0000256" key="9">
    <source>
        <dbReference type="ARBA" id="ARBA00022833"/>
    </source>
</evidence>
<dbReference type="GO" id="GO:0008777">
    <property type="term" value="F:acetylornithine deacetylase activity"/>
    <property type="evidence" value="ECO:0007669"/>
    <property type="project" value="TreeGrafter"/>
</dbReference>
<comment type="cofactor">
    <cofactor evidence="1">
        <name>Co(2+)</name>
        <dbReference type="ChEBI" id="CHEBI:48828"/>
    </cofactor>
</comment>
<dbReference type="InterPro" id="IPR010174">
    <property type="entry name" value="Succinyl-DAP_deSuclase_DapE"/>
</dbReference>
<dbReference type="NCBIfam" id="TIGR01900">
    <property type="entry name" value="dapE-gram_pos"/>
    <property type="match status" value="1"/>
</dbReference>